<evidence type="ECO:0000256" key="1">
    <source>
        <dbReference type="SAM" id="MobiDB-lite"/>
    </source>
</evidence>
<evidence type="ECO:0000313" key="4">
    <source>
        <dbReference type="Proteomes" id="UP001139451"/>
    </source>
</evidence>
<dbReference type="RefSeq" id="WP_254294554.1">
    <property type="nucleotide sequence ID" value="NZ_JAMLDX010000012.1"/>
</dbReference>
<organism evidence="3 4">
    <name type="scientific">Sphingomonas tagetis</name>
    <dbReference type="NCBI Taxonomy" id="2949092"/>
    <lineage>
        <taxon>Bacteria</taxon>
        <taxon>Pseudomonadati</taxon>
        <taxon>Pseudomonadota</taxon>
        <taxon>Alphaproteobacteria</taxon>
        <taxon>Sphingomonadales</taxon>
        <taxon>Sphingomonadaceae</taxon>
        <taxon>Sphingomonas</taxon>
    </lineage>
</organism>
<dbReference type="EMBL" id="JAMLDX010000012">
    <property type="protein sequence ID" value="MCP3731719.1"/>
    <property type="molecule type" value="Genomic_DNA"/>
</dbReference>
<reference evidence="3" key="1">
    <citation type="submission" date="2022-05" db="EMBL/GenBank/DDBJ databases">
        <title>Sphingomonas sp. strain MG17 Genome sequencing and assembly.</title>
        <authorList>
            <person name="Kim I."/>
        </authorList>
    </citation>
    <scope>NUCLEOTIDE SEQUENCE</scope>
    <source>
        <strain evidence="3">MG17</strain>
    </source>
</reference>
<protein>
    <submittedName>
        <fullName evidence="3">Uncharacterized protein</fullName>
    </submittedName>
</protein>
<name>A0A9X2HQE6_9SPHN</name>
<keyword evidence="4" id="KW-1185">Reference proteome</keyword>
<proteinExistence type="predicted"/>
<feature type="chain" id="PRO_5040901447" evidence="2">
    <location>
        <begin position="20"/>
        <end position="99"/>
    </location>
</feature>
<evidence type="ECO:0000313" key="3">
    <source>
        <dbReference type="EMBL" id="MCP3731719.1"/>
    </source>
</evidence>
<keyword evidence="2" id="KW-0732">Signal</keyword>
<gene>
    <name evidence="3" type="ORF">M9978_14930</name>
</gene>
<comment type="caution">
    <text evidence="3">The sequence shown here is derived from an EMBL/GenBank/DDBJ whole genome shotgun (WGS) entry which is preliminary data.</text>
</comment>
<feature type="region of interest" description="Disordered" evidence="1">
    <location>
        <begin position="23"/>
        <end position="99"/>
    </location>
</feature>
<feature type="compositionally biased region" description="Low complexity" evidence="1">
    <location>
        <begin position="23"/>
        <end position="34"/>
    </location>
</feature>
<dbReference type="AlphaFoldDB" id="A0A9X2HQE6"/>
<accession>A0A9X2HQE6</accession>
<sequence length="99" mass="9995">MKLIALAVALAMTGTAAIAQDTAPAPAAPAAPTAGQTVDDPVGGYQPATPPMSVAPAPGQQVIFQASPSPTEAYPPPPPLQSYPICKRGQFDNCRQRGG</sequence>
<feature type="signal peptide" evidence="2">
    <location>
        <begin position="1"/>
        <end position="19"/>
    </location>
</feature>
<dbReference type="Proteomes" id="UP001139451">
    <property type="component" value="Unassembled WGS sequence"/>
</dbReference>
<evidence type="ECO:0000256" key="2">
    <source>
        <dbReference type="SAM" id="SignalP"/>
    </source>
</evidence>